<evidence type="ECO:0000313" key="1">
    <source>
        <dbReference type="EMBL" id="SDC59581.1"/>
    </source>
</evidence>
<dbReference type="Proteomes" id="UP000199060">
    <property type="component" value="Unassembled WGS sequence"/>
</dbReference>
<reference evidence="2" key="1">
    <citation type="submission" date="2016-10" db="EMBL/GenBank/DDBJ databases">
        <authorList>
            <person name="Varghese N."/>
            <person name="Submissions S."/>
        </authorList>
    </citation>
    <scope>NUCLEOTIDE SEQUENCE [LARGE SCALE GENOMIC DNA]</scope>
    <source>
        <strain evidence="2">DSM 23095</strain>
    </source>
</reference>
<sequence>MKITFIIGPSGVGKSSFIEREYAGKERVCIFNIARKAKELFGNYEAMKDSARELQIINESCRDAFFTLMDGEEVVVEYYSNGFDDGLFAMCKKANSIGIRTELITLTCDADVAWERVQKAGPDYFSSAKIKEDTEMLFLGVLEDVEFNMDFDRICEVGAEGGTISFFRFRKGNEDRFFFNTDESDTFDFEPKNELDKIKGVNYVREYGTFSDAFAALLDTYPIFSLVPLKVHAGYQSEFRKAYQKFLNGEQAFLSNHDWNQHLN</sequence>
<accession>A0A1G6MVX2</accession>
<evidence type="ECO:0000313" key="2">
    <source>
        <dbReference type="Proteomes" id="UP000199060"/>
    </source>
</evidence>
<organism evidence="1 2">
    <name type="scientific">Algoriphagus faecimaris</name>
    <dbReference type="NCBI Taxonomy" id="686796"/>
    <lineage>
        <taxon>Bacteria</taxon>
        <taxon>Pseudomonadati</taxon>
        <taxon>Bacteroidota</taxon>
        <taxon>Cytophagia</taxon>
        <taxon>Cytophagales</taxon>
        <taxon>Cyclobacteriaceae</taxon>
        <taxon>Algoriphagus</taxon>
    </lineage>
</organism>
<protein>
    <submittedName>
        <fullName evidence="1">Uncharacterized protein</fullName>
    </submittedName>
</protein>
<proteinExistence type="predicted"/>
<gene>
    <name evidence="1" type="ORF">SAMN04488104_100292</name>
</gene>
<dbReference type="SUPFAM" id="SSF52540">
    <property type="entry name" value="P-loop containing nucleoside triphosphate hydrolases"/>
    <property type="match status" value="1"/>
</dbReference>
<dbReference type="Gene3D" id="3.40.50.300">
    <property type="entry name" value="P-loop containing nucleotide triphosphate hydrolases"/>
    <property type="match status" value="1"/>
</dbReference>
<dbReference type="STRING" id="686796.SAMN04488104_100292"/>
<dbReference type="RefSeq" id="WP_087937714.1">
    <property type="nucleotide sequence ID" value="NZ_FNAC01000002.1"/>
</dbReference>
<dbReference type="OrthoDB" id="822318at2"/>
<dbReference type="InterPro" id="IPR027417">
    <property type="entry name" value="P-loop_NTPase"/>
</dbReference>
<dbReference type="EMBL" id="FNAC01000002">
    <property type="protein sequence ID" value="SDC59581.1"/>
    <property type="molecule type" value="Genomic_DNA"/>
</dbReference>
<dbReference type="AlphaFoldDB" id="A0A1G6MVX2"/>
<keyword evidence="2" id="KW-1185">Reference proteome</keyword>
<name>A0A1G6MVX2_9BACT</name>